<proteinExistence type="predicted"/>
<sequence length="84" mass="8970">MLDLHTILFRLVNDTAVLFSLRCLPAAFVGHVFDPCCLSANKIQQVPVPAPVPDRTAFQLGAALPTVPDSVVSRTAGRASGLRQ</sequence>
<evidence type="ECO:0000313" key="2">
    <source>
        <dbReference type="Proteomes" id="UP001307889"/>
    </source>
</evidence>
<protein>
    <recommendedName>
        <fullName evidence="3">Secreted protein</fullName>
    </recommendedName>
</protein>
<dbReference type="Proteomes" id="UP001307889">
    <property type="component" value="Chromosome 7"/>
</dbReference>
<gene>
    <name evidence="1" type="ORF">NTJ_09158</name>
</gene>
<reference evidence="1 2" key="1">
    <citation type="submission" date="2023-09" db="EMBL/GenBank/DDBJ databases">
        <title>Nesidiocoris tenuis whole genome shotgun sequence.</title>
        <authorList>
            <person name="Shibata T."/>
            <person name="Shimoda M."/>
            <person name="Kobayashi T."/>
            <person name="Uehara T."/>
        </authorList>
    </citation>
    <scope>NUCLEOTIDE SEQUENCE [LARGE SCALE GENOMIC DNA]</scope>
    <source>
        <strain evidence="1 2">Japan</strain>
    </source>
</reference>
<evidence type="ECO:0008006" key="3">
    <source>
        <dbReference type="Google" id="ProtNLM"/>
    </source>
</evidence>
<evidence type="ECO:0000313" key="1">
    <source>
        <dbReference type="EMBL" id="BES96347.1"/>
    </source>
</evidence>
<keyword evidence="2" id="KW-1185">Reference proteome</keyword>
<name>A0ABN7AY94_9HEMI</name>
<organism evidence="1 2">
    <name type="scientific">Nesidiocoris tenuis</name>
    <dbReference type="NCBI Taxonomy" id="355587"/>
    <lineage>
        <taxon>Eukaryota</taxon>
        <taxon>Metazoa</taxon>
        <taxon>Ecdysozoa</taxon>
        <taxon>Arthropoda</taxon>
        <taxon>Hexapoda</taxon>
        <taxon>Insecta</taxon>
        <taxon>Pterygota</taxon>
        <taxon>Neoptera</taxon>
        <taxon>Paraneoptera</taxon>
        <taxon>Hemiptera</taxon>
        <taxon>Heteroptera</taxon>
        <taxon>Panheteroptera</taxon>
        <taxon>Cimicomorpha</taxon>
        <taxon>Miridae</taxon>
        <taxon>Dicyphina</taxon>
        <taxon>Nesidiocoris</taxon>
    </lineage>
</organism>
<accession>A0ABN7AY94</accession>
<dbReference type="EMBL" id="AP028915">
    <property type="protein sequence ID" value="BES96347.1"/>
    <property type="molecule type" value="Genomic_DNA"/>
</dbReference>